<proteinExistence type="predicted"/>
<name>A0ABS8VHY5_DATST</name>
<evidence type="ECO:0000256" key="1">
    <source>
        <dbReference type="SAM" id="Coils"/>
    </source>
</evidence>
<evidence type="ECO:0000256" key="2">
    <source>
        <dbReference type="SAM" id="MobiDB-lite"/>
    </source>
</evidence>
<feature type="compositionally biased region" description="Basic residues" evidence="2">
    <location>
        <begin position="274"/>
        <end position="284"/>
    </location>
</feature>
<feature type="compositionally biased region" description="Basic and acidic residues" evidence="2">
    <location>
        <begin position="263"/>
        <end position="273"/>
    </location>
</feature>
<gene>
    <name evidence="3" type="ORF">HAX54_037178</name>
</gene>
<dbReference type="InterPro" id="IPR003903">
    <property type="entry name" value="UIM_dom"/>
</dbReference>
<comment type="caution">
    <text evidence="3">The sequence shown here is derived from an EMBL/GenBank/DDBJ whole genome shotgun (WGS) entry which is preliminary data.</text>
</comment>
<feature type="region of interest" description="Disordered" evidence="2">
    <location>
        <begin position="254"/>
        <end position="289"/>
    </location>
</feature>
<feature type="coiled-coil region" evidence="1">
    <location>
        <begin position="209"/>
        <end position="236"/>
    </location>
</feature>
<keyword evidence="1" id="KW-0175">Coiled coil</keyword>
<feature type="compositionally biased region" description="Basic and acidic residues" evidence="2">
    <location>
        <begin position="17"/>
        <end position="38"/>
    </location>
</feature>
<reference evidence="3 4" key="1">
    <citation type="journal article" date="2021" name="BMC Genomics">
        <title>Datura genome reveals duplications of psychoactive alkaloid biosynthetic genes and high mutation rate following tissue culture.</title>
        <authorList>
            <person name="Rajewski A."/>
            <person name="Carter-House D."/>
            <person name="Stajich J."/>
            <person name="Litt A."/>
        </authorList>
    </citation>
    <scope>NUCLEOTIDE SEQUENCE [LARGE SCALE GENOMIC DNA]</scope>
    <source>
        <strain evidence="3">AR-01</strain>
    </source>
</reference>
<accession>A0ABS8VHY5</accession>
<sequence>MQPKFQPTRGGAQRRNVKTETAHQLRDENTDAEEKSNEGADSLAKGSSLGDVGSDSEKESGNKARSILVGDSEPMTGDVVKVKMLRFTDSLHWKVKGAEKYFPEVFEVIGSNDPSARVAEATTNPTEEATGTESVGLAAQLPTSTLSTSGALKSRETWKQLKLFAEELGTFVNKAITATLQSYVSLHAHIDDIEARVNDELKDLIILDLTKFVAKLKKAQDDIDKLQQERQTWEFLIQVFVESEEEEAFIDLLGEQPKAAGKRPREGAGDETKSHKKKHKKRKQEKAELREAQRLSRLEEEMRLKEILAPRVEEHTTGVIVFSESQTLLTLPPTAKVVPHDTISASVTTGTIAEVPRVTPPQTDMPDSRA</sequence>
<evidence type="ECO:0000313" key="4">
    <source>
        <dbReference type="Proteomes" id="UP000823775"/>
    </source>
</evidence>
<organism evidence="3 4">
    <name type="scientific">Datura stramonium</name>
    <name type="common">Jimsonweed</name>
    <name type="synonym">Common thornapple</name>
    <dbReference type="NCBI Taxonomy" id="4076"/>
    <lineage>
        <taxon>Eukaryota</taxon>
        <taxon>Viridiplantae</taxon>
        <taxon>Streptophyta</taxon>
        <taxon>Embryophyta</taxon>
        <taxon>Tracheophyta</taxon>
        <taxon>Spermatophyta</taxon>
        <taxon>Magnoliopsida</taxon>
        <taxon>eudicotyledons</taxon>
        <taxon>Gunneridae</taxon>
        <taxon>Pentapetalae</taxon>
        <taxon>asterids</taxon>
        <taxon>lamiids</taxon>
        <taxon>Solanales</taxon>
        <taxon>Solanaceae</taxon>
        <taxon>Solanoideae</taxon>
        <taxon>Datureae</taxon>
        <taxon>Datura</taxon>
    </lineage>
</organism>
<keyword evidence="4" id="KW-1185">Reference proteome</keyword>
<dbReference type="EMBL" id="JACEIK010004966">
    <property type="protein sequence ID" value="MCD9646925.1"/>
    <property type="molecule type" value="Genomic_DNA"/>
</dbReference>
<dbReference type="PROSITE" id="PS50330">
    <property type="entry name" value="UIM"/>
    <property type="match status" value="1"/>
</dbReference>
<protein>
    <submittedName>
        <fullName evidence="3">Uncharacterized protein</fullName>
    </submittedName>
</protein>
<evidence type="ECO:0000313" key="3">
    <source>
        <dbReference type="EMBL" id="MCD9646925.1"/>
    </source>
</evidence>
<feature type="region of interest" description="Disordered" evidence="2">
    <location>
        <begin position="1"/>
        <end position="69"/>
    </location>
</feature>
<dbReference type="Proteomes" id="UP000823775">
    <property type="component" value="Unassembled WGS sequence"/>
</dbReference>